<sequence length="92" mass="10304">MTQTLTHRERPLSGPQAPAAKEKKGFFGTIFLFLRQVIGELRKVVTPTRKELFRYTVTVVAFVAFMILFVTLVDLGFGSLSRLIFTGPIGDN</sequence>
<organism evidence="11 12">
    <name type="scientific">Pseudarthrobacter chlorophenolicus (strain ATCC 700700 / DSM 12829 / CIP 107037 / JCM 12360 / KCTC 9906 / NCIMB 13794 / A6)</name>
    <name type="common">Arthrobacter chlorophenolicus</name>
    <dbReference type="NCBI Taxonomy" id="452863"/>
    <lineage>
        <taxon>Bacteria</taxon>
        <taxon>Bacillati</taxon>
        <taxon>Actinomycetota</taxon>
        <taxon>Actinomycetes</taxon>
        <taxon>Micrococcales</taxon>
        <taxon>Micrococcaceae</taxon>
        <taxon>Pseudarthrobacter</taxon>
    </lineage>
</organism>
<reference evidence="11" key="1">
    <citation type="submission" date="2009-01" db="EMBL/GenBank/DDBJ databases">
        <title>Complete sequence of plasmid1 of Arthrobacter chlorophenolicus A6.</title>
        <authorList>
            <consortium name="US DOE Joint Genome Institute"/>
            <person name="Lucas S."/>
            <person name="Copeland A."/>
            <person name="Lapidus A."/>
            <person name="Glavina del Rio T."/>
            <person name="Tice H."/>
            <person name="Bruce D."/>
            <person name="Goodwin L."/>
            <person name="Pitluck S."/>
            <person name="Goltsman E."/>
            <person name="Clum A."/>
            <person name="Larimer F."/>
            <person name="Land M."/>
            <person name="Hauser L."/>
            <person name="Kyrpides N."/>
            <person name="Mikhailova N."/>
            <person name="Jansson J."/>
            <person name="Richardson P."/>
        </authorList>
    </citation>
    <scope>NUCLEOTIDE SEQUENCE [LARGE SCALE GENOMIC DNA]</scope>
    <source>
        <strain evidence="11">A6</strain>
        <plasmid evidence="11">pACHL01</plasmid>
    </source>
</reference>
<evidence type="ECO:0000256" key="2">
    <source>
        <dbReference type="ARBA" id="ARBA00022448"/>
    </source>
</evidence>
<comment type="function">
    <text evidence="9">Essential subunit of the Sec protein translocation channel SecYEG. Clamps together the 2 halves of SecY. May contact the channel plug during translocation.</text>
</comment>
<evidence type="ECO:0000256" key="3">
    <source>
        <dbReference type="ARBA" id="ARBA00022475"/>
    </source>
</evidence>
<dbReference type="Pfam" id="PF00584">
    <property type="entry name" value="SecE"/>
    <property type="match status" value="1"/>
</dbReference>
<dbReference type="PANTHER" id="PTHR33910">
    <property type="entry name" value="PROTEIN TRANSLOCASE SUBUNIT SECE"/>
    <property type="match status" value="1"/>
</dbReference>
<gene>
    <name evidence="9" type="primary">secE</name>
    <name evidence="11" type="ordered locus">Achl_4006</name>
</gene>
<comment type="similarity">
    <text evidence="9">Belongs to the SecE/SEC61-gamma family.</text>
</comment>
<evidence type="ECO:0000256" key="7">
    <source>
        <dbReference type="ARBA" id="ARBA00023010"/>
    </source>
</evidence>
<evidence type="ECO:0000313" key="11">
    <source>
        <dbReference type="EMBL" id="ACL41957.1"/>
    </source>
</evidence>
<dbReference type="InterPro" id="IPR001901">
    <property type="entry name" value="Translocase_SecE/Sec61-g"/>
</dbReference>
<dbReference type="Gene3D" id="1.20.5.1030">
    <property type="entry name" value="Preprotein translocase secy subunit"/>
    <property type="match status" value="1"/>
</dbReference>
<proteinExistence type="inferred from homology"/>
<comment type="subunit">
    <text evidence="9">Component of the Sec protein translocase complex. Heterotrimer consisting of SecY, SecE and SecG subunits. The heterotrimers can form oligomers, although 1 heterotrimer is thought to be able to translocate proteins. Interacts with the ribosome. Interacts with SecDF, and other proteins may be involved. Interacts with SecA.</text>
</comment>
<keyword evidence="2 9" id="KW-0813">Transport</keyword>
<evidence type="ECO:0000256" key="1">
    <source>
        <dbReference type="ARBA" id="ARBA00004370"/>
    </source>
</evidence>
<dbReference type="GO" id="GO:0009306">
    <property type="term" value="P:protein secretion"/>
    <property type="evidence" value="ECO:0007669"/>
    <property type="project" value="UniProtKB-UniRule"/>
</dbReference>
<evidence type="ECO:0000256" key="9">
    <source>
        <dbReference type="HAMAP-Rule" id="MF_00422"/>
    </source>
</evidence>
<evidence type="ECO:0000256" key="10">
    <source>
        <dbReference type="SAM" id="MobiDB-lite"/>
    </source>
</evidence>
<keyword evidence="6 9" id="KW-1133">Transmembrane helix</keyword>
<keyword evidence="4 9" id="KW-0812">Transmembrane</keyword>
<keyword evidence="8 9" id="KW-0472">Membrane</keyword>
<evidence type="ECO:0000256" key="8">
    <source>
        <dbReference type="ARBA" id="ARBA00023136"/>
    </source>
</evidence>
<dbReference type="GO" id="GO:0043952">
    <property type="term" value="P:protein transport by the Sec complex"/>
    <property type="evidence" value="ECO:0007669"/>
    <property type="project" value="UniProtKB-UniRule"/>
</dbReference>
<protein>
    <recommendedName>
        <fullName evidence="9">Protein translocase subunit SecE</fullName>
    </recommendedName>
</protein>
<name>B8HHR0_PSECP</name>
<evidence type="ECO:0000256" key="4">
    <source>
        <dbReference type="ARBA" id="ARBA00022692"/>
    </source>
</evidence>
<feature type="region of interest" description="Disordered" evidence="10">
    <location>
        <begin position="1"/>
        <end position="20"/>
    </location>
</feature>
<comment type="subcellular location">
    <subcellularLocation>
        <location evidence="9">Cell membrane</location>
        <topology evidence="9">Single-pass membrane protein</topology>
    </subcellularLocation>
    <subcellularLocation>
        <location evidence="1">Membrane</location>
    </subcellularLocation>
</comment>
<dbReference type="PANTHER" id="PTHR33910:SF1">
    <property type="entry name" value="PROTEIN TRANSLOCASE SUBUNIT SECE"/>
    <property type="match status" value="1"/>
</dbReference>
<evidence type="ECO:0000256" key="5">
    <source>
        <dbReference type="ARBA" id="ARBA00022927"/>
    </source>
</evidence>
<evidence type="ECO:0000256" key="6">
    <source>
        <dbReference type="ARBA" id="ARBA00022989"/>
    </source>
</evidence>
<keyword evidence="7 9" id="KW-0811">Translocation</keyword>
<dbReference type="Proteomes" id="UP000002505">
    <property type="component" value="Plasmid pACHL01"/>
</dbReference>
<dbReference type="EMBL" id="CP001342">
    <property type="protein sequence ID" value="ACL41957.1"/>
    <property type="molecule type" value="Genomic_DNA"/>
</dbReference>
<dbReference type="RefSeq" id="WP_012622974.1">
    <property type="nucleotide sequence ID" value="NC_011879.1"/>
</dbReference>
<geneLocation type="plasmid" evidence="11 12">
    <name>pACHL01</name>
</geneLocation>
<dbReference type="OrthoDB" id="9805743at2"/>
<dbReference type="GO" id="GO:0008320">
    <property type="term" value="F:protein transmembrane transporter activity"/>
    <property type="evidence" value="ECO:0007669"/>
    <property type="project" value="UniProtKB-UniRule"/>
</dbReference>
<accession>B8HHR0</accession>
<dbReference type="HAMAP" id="MF_00422">
    <property type="entry name" value="SecE"/>
    <property type="match status" value="1"/>
</dbReference>
<dbReference type="InterPro" id="IPR005807">
    <property type="entry name" value="SecE_bac"/>
</dbReference>
<dbReference type="NCBIfam" id="TIGR00964">
    <property type="entry name" value="secE_bact"/>
    <property type="match status" value="1"/>
</dbReference>
<dbReference type="GO" id="GO:0065002">
    <property type="term" value="P:intracellular protein transmembrane transport"/>
    <property type="evidence" value="ECO:0007669"/>
    <property type="project" value="UniProtKB-UniRule"/>
</dbReference>
<dbReference type="GO" id="GO:0006605">
    <property type="term" value="P:protein targeting"/>
    <property type="evidence" value="ECO:0007669"/>
    <property type="project" value="UniProtKB-UniRule"/>
</dbReference>
<dbReference type="HOGENOM" id="CLU_113663_3_1_11"/>
<keyword evidence="3 9" id="KW-1003">Cell membrane</keyword>
<dbReference type="InterPro" id="IPR038379">
    <property type="entry name" value="SecE_sf"/>
</dbReference>
<feature type="transmembrane region" description="Helical" evidence="9">
    <location>
        <begin position="52"/>
        <end position="73"/>
    </location>
</feature>
<dbReference type="KEGG" id="ach:Achl_4006"/>
<keyword evidence="12" id="KW-1185">Reference proteome</keyword>
<dbReference type="GO" id="GO:0005886">
    <property type="term" value="C:plasma membrane"/>
    <property type="evidence" value="ECO:0007669"/>
    <property type="project" value="UniProtKB-SubCell"/>
</dbReference>
<dbReference type="AlphaFoldDB" id="B8HHR0"/>
<keyword evidence="5 9" id="KW-0653">Protein transport</keyword>
<feature type="compositionally biased region" description="Basic and acidic residues" evidence="10">
    <location>
        <begin position="1"/>
        <end position="11"/>
    </location>
</feature>
<keyword evidence="11" id="KW-0614">Plasmid</keyword>
<evidence type="ECO:0000313" key="12">
    <source>
        <dbReference type="Proteomes" id="UP000002505"/>
    </source>
</evidence>